<dbReference type="Pfam" id="PF06738">
    <property type="entry name" value="ThrE"/>
    <property type="match status" value="1"/>
</dbReference>
<feature type="domain" description="Threonine/serine exporter-like N-terminal" evidence="4">
    <location>
        <begin position="470"/>
        <end position="715"/>
    </location>
</feature>
<evidence type="ECO:0000313" key="5">
    <source>
        <dbReference type="EMBL" id="KAK5116986.1"/>
    </source>
</evidence>
<keyword evidence="3" id="KW-1133">Transmembrane helix</keyword>
<sequence>MSTPVDTPPNPFEDPAWTANFASHMDSTQQSSEHSGLVSAEASQPGSAGGRRREKKRVGFTGGTNSADMSPRASWYDGSLAGNVGPYSGTSLATPPNGLHDVGGVGTPGHSRPGSRDFMLPSSQDDSRSHLPDLTPQQTRELHHALGASLSIPKPRPAIRRTYSDNQTTEADIMGDIPDDDNQKYRRTQAQIAHERAKKLETRERIRSAPTSRHASPEGRTRTGRSKAKVQDIPLEDLGHRHLDGAGSDTESDGGLQMSSRGRTKKGSTAEALKLVRQHTLHQARMNDADGPPSPGLASGAVTPTDEQGDFEFYRPRPTKYQGGILGSILALYGQQRGGNSRSSSALPLHRRQLSDGFSQATTPQQSPPESGASTPISPWYSRKSKNYSSGSLAQLIGSSASLSTPAASSFGEQLTARLKDEQKQHRPSTGKRTRSANALSALHRVSRLPKDEQVRITVHIANYINRQNYLIKLCRALMLYGAPTHRLEEYMNMSARVLEIQAQFLYIPGSMIMSFDDPSTHTTEVKLVRVTQGLDLGKLRDVHEVYKDVVHDKTGADEATVRLNEVFNKDPKHNKWVRVFVYGLAAVCVGPFAFGARFIDLPIAFLLGCILGVLQLVVAPRSDLYANVFEIAATVITSFLARAFGSIPDGHGGRIFCFSALAQSSIALILPGYIVLCASLELQSRSIVAGSIRMVYAIIYSLFLGFGITIGTAIYGMCDKNAVSSTTCKGGISAPLYFAFVPAFALTLIIINQAKWKQAPVMLIIAFVGFLVNHYSSRRFAGNTQVSNTLGALVIGVMANTYSRVGARFENKCLDIWEEHLRKPWKDFKKRVLHIRQRTKAKAKATTATALEEGSTGAETESIYVRQTRRVGYGLAAAAMLPAIFVQVPSGLAVSGSLVSGLASANQIAGNATNGTTVVNSTTLTLASQGLNSIAFNVGYSVIQVAIGITVGLFLSAIVVYPFGKKTSGLFSF</sequence>
<feature type="compositionally biased region" description="Polar residues" evidence="2">
    <location>
        <begin position="25"/>
        <end position="34"/>
    </location>
</feature>
<feature type="transmembrane region" description="Helical" evidence="3">
    <location>
        <begin position="758"/>
        <end position="776"/>
    </location>
</feature>
<feature type="region of interest" description="Disordered" evidence="2">
    <location>
        <begin position="358"/>
        <end position="379"/>
    </location>
</feature>
<feature type="transmembrane region" description="Helical" evidence="3">
    <location>
        <begin position="625"/>
        <end position="644"/>
    </location>
</feature>
<reference evidence="5" key="1">
    <citation type="submission" date="2023-08" db="EMBL/GenBank/DDBJ databases">
        <title>Black Yeasts Isolated from many extreme environments.</title>
        <authorList>
            <person name="Coleine C."/>
            <person name="Stajich J.E."/>
            <person name="Selbmann L."/>
        </authorList>
    </citation>
    <scope>NUCLEOTIDE SEQUENCE</scope>
    <source>
        <strain evidence="5">CCFEE 5401</strain>
    </source>
</reference>
<evidence type="ECO:0000256" key="3">
    <source>
        <dbReference type="SAM" id="Phobius"/>
    </source>
</evidence>
<evidence type="ECO:0000313" key="6">
    <source>
        <dbReference type="Proteomes" id="UP001310890"/>
    </source>
</evidence>
<dbReference type="PANTHER" id="PTHR31082">
    <property type="entry name" value="PHEROMONE-REGULATED MEMBRANE PROTEIN 10"/>
    <property type="match status" value="1"/>
</dbReference>
<dbReference type="PANTHER" id="PTHR31082:SF4">
    <property type="entry name" value="PHEROMONE-REGULATED MEMBRANE PROTEIN 10"/>
    <property type="match status" value="1"/>
</dbReference>
<evidence type="ECO:0000256" key="1">
    <source>
        <dbReference type="ARBA" id="ARBA00034125"/>
    </source>
</evidence>
<feature type="compositionally biased region" description="Basic and acidic residues" evidence="2">
    <location>
        <begin position="194"/>
        <end position="207"/>
    </location>
</feature>
<feature type="region of interest" description="Disordered" evidence="2">
    <location>
        <begin position="194"/>
        <end position="269"/>
    </location>
</feature>
<feature type="transmembrane region" description="Helical" evidence="3">
    <location>
        <begin position="656"/>
        <end position="675"/>
    </location>
</feature>
<dbReference type="GO" id="GO:0022857">
    <property type="term" value="F:transmembrane transporter activity"/>
    <property type="evidence" value="ECO:0007669"/>
    <property type="project" value="InterPro"/>
</dbReference>
<feature type="transmembrane region" description="Helical" evidence="3">
    <location>
        <begin position="695"/>
        <end position="719"/>
    </location>
</feature>
<feature type="region of interest" description="Disordered" evidence="2">
    <location>
        <begin position="23"/>
        <end position="74"/>
    </location>
</feature>
<feature type="transmembrane region" description="Helical" evidence="3">
    <location>
        <begin position="731"/>
        <end position="752"/>
    </location>
</feature>
<name>A0AAN7TVR2_9PEZI</name>
<dbReference type="InterPro" id="IPR051361">
    <property type="entry name" value="ThrE/Ser_Exporter"/>
</dbReference>
<gene>
    <name evidence="5" type="ORF">LTR62_006707</name>
</gene>
<evidence type="ECO:0000259" key="4">
    <source>
        <dbReference type="Pfam" id="PF06738"/>
    </source>
</evidence>
<dbReference type="EMBL" id="JAVRRL010000006">
    <property type="protein sequence ID" value="KAK5116986.1"/>
    <property type="molecule type" value="Genomic_DNA"/>
</dbReference>
<feature type="compositionally biased region" description="Polar residues" evidence="2">
    <location>
        <begin position="358"/>
        <end position="377"/>
    </location>
</feature>
<feature type="compositionally biased region" description="Basic residues" evidence="2">
    <location>
        <begin position="426"/>
        <end position="435"/>
    </location>
</feature>
<accession>A0AAN7TVR2</accession>
<feature type="transmembrane region" description="Helical" evidence="3">
    <location>
        <begin position="602"/>
        <end position="619"/>
    </location>
</feature>
<feature type="region of interest" description="Disordered" evidence="2">
    <location>
        <begin position="87"/>
        <end position="134"/>
    </location>
</feature>
<feature type="transmembrane region" description="Helical" evidence="3">
    <location>
        <begin position="939"/>
        <end position="964"/>
    </location>
</feature>
<dbReference type="AlphaFoldDB" id="A0AAN7TVR2"/>
<keyword evidence="3" id="KW-0472">Membrane</keyword>
<feature type="region of interest" description="Disordered" evidence="2">
    <location>
        <begin position="420"/>
        <end position="439"/>
    </location>
</feature>
<evidence type="ECO:0000256" key="2">
    <source>
        <dbReference type="SAM" id="MobiDB-lite"/>
    </source>
</evidence>
<dbReference type="InterPro" id="IPR010619">
    <property type="entry name" value="ThrE-like_N"/>
</dbReference>
<comment type="caution">
    <text evidence="5">The sequence shown here is derived from an EMBL/GenBank/DDBJ whole genome shotgun (WGS) entry which is preliminary data.</text>
</comment>
<organism evidence="5 6">
    <name type="scientific">Meristemomyces frigidus</name>
    <dbReference type="NCBI Taxonomy" id="1508187"/>
    <lineage>
        <taxon>Eukaryota</taxon>
        <taxon>Fungi</taxon>
        <taxon>Dikarya</taxon>
        <taxon>Ascomycota</taxon>
        <taxon>Pezizomycotina</taxon>
        <taxon>Dothideomycetes</taxon>
        <taxon>Dothideomycetidae</taxon>
        <taxon>Mycosphaerellales</taxon>
        <taxon>Teratosphaeriaceae</taxon>
        <taxon>Meristemomyces</taxon>
    </lineage>
</organism>
<keyword evidence="3" id="KW-0812">Transmembrane</keyword>
<feature type="region of interest" description="Disordered" evidence="2">
    <location>
        <begin position="284"/>
        <end position="317"/>
    </location>
</feature>
<protein>
    <recommendedName>
        <fullName evidence="4">Threonine/serine exporter-like N-terminal domain-containing protein</fullName>
    </recommendedName>
</protein>
<proteinExistence type="inferred from homology"/>
<dbReference type="Proteomes" id="UP001310890">
    <property type="component" value="Unassembled WGS sequence"/>
</dbReference>
<feature type="transmembrane region" description="Helical" evidence="3">
    <location>
        <begin position="872"/>
        <end position="889"/>
    </location>
</feature>
<comment type="similarity">
    <text evidence="1">Belongs to the ThrE exporter (TC 2.A.79) family.</text>
</comment>